<keyword evidence="11" id="KW-1185">Reference proteome</keyword>
<comment type="caution">
    <text evidence="10">The sequence shown here is derived from an EMBL/GenBank/DDBJ whole genome shotgun (WGS) entry which is preliminary data.</text>
</comment>
<evidence type="ECO:0000256" key="6">
    <source>
        <dbReference type="ARBA" id="ARBA00022747"/>
    </source>
</evidence>
<protein>
    <recommendedName>
        <fullName evidence="2">site-specific DNA-methyltransferase (adenine-specific)</fullName>
        <ecNumber evidence="2">2.1.1.72</ecNumber>
    </recommendedName>
</protein>
<evidence type="ECO:0000256" key="5">
    <source>
        <dbReference type="ARBA" id="ARBA00022691"/>
    </source>
</evidence>
<comment type="catalytic activity">
    <reaction evidence="7">
        <text>a 2'-deoxyadenosine in DNA + S-adenosyl-L-methionine = an N(6)-methyl-2'-deoxyadenosine in DNA + S-adenosyl-L-homocysteine + H(+)</text>
        <dbReference type="Rhea" id="RHEA:15197"/>
        <dbReference type="Rhea" id="RHEA-COMP:12418"/>
        <dbReference type="Rhea" id="RHEA-COMP:12419"/>
        <dbReference type="ChEBI" id="CHEBI:15378"/>
        <dbReference type="ChEBI" id="CHEBI:57856"/>
        <dbReference type="ChEBI" id="CHEBI:59789"/>
        <dbReference type="ChEBI" id="CHEBI:90615"/>
        <dbReference type="ChEBI" id="CHEBI:90616"/>
        <dbReference type="EC" id="2.1.1.72"/>
    </reaction>
</comment>
<evidence type="ECO:0000256" key="2">
    <source>
        <dbReference type="ARBA" id="ARBA00011900"/>
    </source>
</evidence>
<dbReference type="AlphaFoldDB" id="A0A0M2UXP2"/>
<dbReference type="GO" id="GO:0032259">
    <property type="term" value="P:methylation"/>
    <property type="evidence" value="ECO:0007669"/>
    <property type="project" value="UniProtKB-KW"/>
</dbReference>
<dbReference type="InterPro" id="IPR038333">
    <property type="entry name" value="T1MK-like_N_sf"/>
</dbReference>
<evidence type="ECO:0000313" key="10">
    <source>
        <dbReference type="EMBL" id="KKO20612.1"/>
    </source>
</evidence>
<dbReference type="InterPro" id="IPR029063">
    <property type="entry name" value="SAM-dependent_MTases_sf"/>
</dbReference>
<dbReference type="InterPro" id="IPR003356">
    <property type="entry name" value="DNA_methylase_A-5"/>
</dbReference>
<dbReference type="EMBL" id="LAQJ01000087">
    <property type="protein sequence ID" value="KKO20612.1"/>
    <property type="molecule type" value="Genomic_DNA"/>
</dbReference>
<dbReference type="PANTHER" id="PTHR42933">
    <property type="entry name" value="SLR6095 PROTEIN"/>
    <property type="match status" value="1"/>
</dbReference>
<dbReference type="Gene3D" id="1.20.1260.30">
    <property type="match status" value="1"/>
</dbReference>
<evidence type="ECO:0000256" key="1">
    <source>
        <dbReference type="ARBA" id="ARBA00006594"/>
    </source>
</evidence>
<feature type="domain" description="N6 adenine-specific DNA methyltransferase N-terminal" evidence="9">
    <location>
        <begin position="8"/>
        <end position="113"/>
    </location>
</feature>
<dbReference type="PATRIC" id="fig|380242.3.peg.819"/>
<evidence type="ECO:0000259" key="9">
    <source>
        <dbReference type="Pfam" id="PF12161"/>
    </source>
</evidence>
<feature type="domain" description="DNA methylase adenine-specific" evidence="8">
    <location>
        <begin position="123"/>
        <end position="415"/>
    </location>
</feature>
<proteinExistence type="inferred from homology"/>
<evidence type="ECO:0000256" key="4">
    <source>
        <dbReference type="ARBA" id="ARBA00022679"/>
    </source>
</evidence>
<keyword evidence="6" id="KW-0680">Restriction system</keyword>
<dbReference type="PROSITE" id="PS00092">
    <property type="entry name" value="N6_MTASE"/>
    <property type="match status" value="1"/>
</dbReference>
<dbReference type="GO" id="GO:0009007">
    <property type="term" value="F:site-specific DNA-methyltransferase (adenine-specific) activity"/>
    <property type="evidence" value="ECO:0007669"/>
    <property type="project" value="UniProtKB-EC"/>
</dbReference>
<keyword evidence="3 10" id="KW-0489">Methyltransferase</keyword>
<organism evidence="10 11">
    <name type="scientific">Candidatus Brocadia fulgida</name>
    <dbReference type="NCBI Taxonomy" id="380242"/>
    <lineage>
        <taxon>Bacteria</taxon>
        <taxon>Pseudomonadati</taxon>
        <taxon>Planctomycetota</taxon>
        <taxon>Candidatus Brocadiia</taxon>
        <taxon>Candidatus Brocadiales</taxon>
        <taxon>Candidatus Brocadiaceae</taxon>
        <taxon>Candidatus Brocadia</taxon>
    </lineage>
</organism>
<evidence type="ECO:0000256" key="3">
    <source>
        <dbReference type="ARBA" id="ARBA00022603"/>
    </source>
</evidence>
<dbReference type="GO" id="GO:0008170">
    <property type="term" value="F:N-methyltransferase activity"/>
    <property type="evidence" value="ECO:0007669"/>
    <property type="project" value="InterPro"/>
</dbReference>
<dbReference type="InterPro" id="IPR002052">
    <property type="entry name" value="DNA_methylase_N6_adenine_CS"/>
</dbReference>
<dbReference type="Pfam" id="PF02384">
    <property type="entry name" value="N6_Mtase"/>
    <property type="match status" value="1"/>
</dbReference>
<dbReference type="Pfam" id="PF12161">
    <property type="entry name" value="HsdM_N"/>
    <property type="match status" value="1"/>
</dbReference>
<dbReference type="GO" id="GO:0003677">
    <property type="term" value="F:DNA binding"/>
    <property type="evidence" value="ECO:0007669"/>
    <property type="project" value="InterPro"/>
</dbReference>
<sequence>MNTSSIISKIWSFCHTLRDDGVGYGDYLEQLTYMLFLKMADEFSKPPYNRKLPIPKEYTWESLTEKKGAALELHYTTLLRELSQQKGILGQIFTKSQNKIQDPAKLYKLIDMIDKEQWSTMGTDVKGQIYEGLLEKNAEDTKSGAGQYFTPRALIKAMVACLRPEPSKTIADPACGTGGFFLAAYDFIADNYSLDKEQKQFLKYKTFFGNEIVASTRRLCLMNLFLHNVGDIDSENVISSTDALVADDGRRYDYVLTNPPFGKKSSMTFTNEEGEQEKEDLTYNRQDFWATTSNKQLNFVQHIHTMLKTTGQAAVVAPDNVLFEGGAGETVRKKLLETTDLHTILRLPTGIFYAQGVKANVIFFDAKPAGKKAWTKETWFYDYRTNIHHTLKKNPLRLDDLKDFITCYNPANRHKRKETYHAETNPEGRWRKFTYDEIVSRDKTSLDITWIKDKSLADLDSLPDPDELAEDIIENLEAGLESFREIMQSVKSGVALKNRISCAKRHAVHRLYENGSRKSQGS</sequence>
<evidence type="ECO:0000256" key="7">
    <source>
        <dbReference type="ARBA" id="ARBA00047942"/>
    </source>
</evidence>
<keyword evidence="5" id="KW-0949">S-adenosyl-L-methionine</keyword>
<name>A0A0M2UXP2_9BACT</name>
<dbReference type="GO" id="GO:0009307">
    <property type="term" value="P:DNA restriction-modification system"/>
    <property type="evidence" value="ECO:0007669"/>
    <property type="project" value="UniProtKB-KW"/>
</dbReference>
<evidence type="ECO:0000313" key="11">
    <source>
        <dbReference type="Proteomes" id="UP000034954"/>
    </source>
</evidence>
<dbReference type="EC" id="2.1.1.72" evidence="2"/>
<dbReference type="SUPFAM" id="SSF53335">
    <property type="entry name" value="S-adenosyl-L-methionine-dependent methyltransferases"/>
    <property type="match status" value="1"/>
</dbReference>
<dbReference type="Proteomes" id="UP000034954">
    <property type="component" value="Unassembled WGS sequence"/>
</dbReference>
<reference evidence="10 11" key="1">
    <citation type="journal article" date="2013" name="BMC Microbiol.">
        <title>Identification of the type II cytochrome c maturation pathway in anammox bacteria by comparative genomics.</title>
        <authorList>
            <person name="Ferousi C."/>
            <person name="Speth D.R."/>
            <person name="Reimann J."/>
            <person name="Op den Camp H.J."/>
            <person name="Allen J.W."/>
            <person name="Keltjens J.T."/>
            <person name="Jetten M.S."/>
        </authorList>
    </citation>
    <scope>NUCLEOTIDE SEQUENCE [LARGE SCALE GENOMIC DNA]</scope>
    <source>
        <strain evidence="10">RU1</strain>
    </source>
</reference>
<dbReference type="Gene3D" id="3.40.50.150">
    <property type="entry name" value="Vaccinia Virus protein VP39"/>
    <property type="match status" value="1"/>
</dbReference>
<gene>
    <name evidence="10" type="ORF">BROFUL_00648</name>
</gene>
<evidence type="ECO:0000259" key="8">
    <source>
        <dbReference type="Pfam" id="PF02384"/>
    </source>
</evidence>
<dbReference type="PANTHER" id="PTHR42933:SF4">
    <property type="entry name" value="TYPE I RESTRICTION ENZYME ECOKI METHYLASE SUBUNIT"/>
    <property type="match status" value="1"/>
</dbReference>
<keyword evidence="4" id="KW-0808">Transferase</keyword>
<accession>A0A0M2UXP2</accession>
<dbReference type="InterPro" id="IPR051537">
    <property type="entry name" value="DNA_Adenine_Mtase"/>
</dbReference>
<dbReference type="PRINTS" id="PR00507">
    <property type="entry name" value="N12N6MTFRASE"/>
</dbReference>
<comment type="similarity">
    <text evidence="1">Belongs to the N(4)/N(6)-methyltransferase family.</text>
</comment>
<dbReference type="InterPro" id="IPR022749">
    <property type="entry name" value="D12N6_MeTrfase_N"/>
</dbReference>